<feature type="region of interest" description="Disordered" evidence="3">
    <location>
        <begin position="1"/>
        <end position="27"/>
    </location>
</feature>
<evidence type="ECO:0000256" key="2">
    <source>
        <dbReference type="PROSITE-ProRule" id="PRU00192"/>
    </source>
</evidence>
<evidence type="ECO:0000256" key="3">
    <source>
        <dbReference type="SAM" id="MobiDB-lite"/>
    </source>
</evidence>
<dbReference type="GO" id="GO:0008289">
    <property type="term" value="F:lipid binding"/>
    <property type="evidence" value="ECO:0007669"/>
    <property type="project" value="TreeGrafter"/>
</dbReference>
<dbReference type="Gene3D" id="2.30.30.40">
    <property type="entry name" value="SH3 Domains"/>
    <property type="match status" value="1"/>
</dbReference>
<dbReference type="GO" id="GO:0006897">
    <property type="term" value="P:endocytosis"/>
    <property type="evidence" value="ECO:0007669"/>
    <property type="project" value="InterPro"/>
</dbReference>
<dbReference type="SMART" id="SM00326">
    <property type="entry name" value="SH3"/>
    <property type="match status" value="1"/>
</dbReference>
<evidence type="ECO:0000313" key="6">
    <source>
        <dbReference type="Proteomes" id="UP000193685"/>
    </source>
</evidence>
<dbReference type="GO" id="GO:0030479">
    <property type="term" value="C:actin cortical patch"/>
    <property type="evidence" value="ECO:0007669"/>
    <property type="project" value="TreeGrafter"/>
</dbReference>
<dbReference type="PRINTS" id="PR00452">
    <property type="entry name" value="SH3DOMAIN"/>
</dbReference>
<gene>
    <name evidence="5" type="ORF">BCR37DRAFT_104175</name>
</gene>
<dbReference type="GO" id="GO:0051666">
    <property type="term" value="P:actin cortical patch localization"/>
    <property type="evidence" value="ECO:0007669"/>
    <property type="project" value="InterPro"/>
</dbReference>
<proteinExistence type="predicted"/>
<comment type="caution">
    <text evidence="5">The sequence shown here is derived from an EMBL/GenBank/DDBJ whole genome shotgun (WGS) entry which is preliminary data.</text>
</comment>
<dbReference type="GO" id="GO:1990528">
    <property type="term" value="C:Rvs161p-Rvs167p complex"/>
    <property type="evidence" value="ECO:0007669"/>
    <property type="project" value="TreeGrafter"/>
</dbReference>
<dbReference type="SUPFAM" id="SSF50044">
    <property type="entry name" value="SH3-domain"/>
    <property type="match status" value="1"/>
</dbReference>
<reference evidence="5 6" key="1">
    <citation type="submission" date="2016-07" db="EMBL/GenBank/DDBJ databases">
        <title>Pervasive Adenine N6-methylation of Active Genes in Fungi.</title>
        <authorList>
            <consortium name="DOE Joint Genome Institute"/>
            <person name="Mondo S.J."/>
            <person name="Dannebaum R.O."/>
            <person name="Kuo R.C."/>
            <person name="Labutti K."/>
            <person name="Haridas S."/>
            <person name="Kuo A."/>
            <person name="Salamov A."/>
            <person name="Ahrendt S.R."/>
            <person name="Lipzen A."/>
            <person name="Sullivan W."/>
            <person name="Andreopoulos W.B."/>
            <person name="Clum A."/>
            <person name="Lindquist E."/>
            <person name="Daum C."/>
            <person name="Ramamoorthy G.K."/>
            <person name="Gryganskyi A."/>
            <person name="Culley D."/>
            <person name="Magnuson J.K."/>
            <person name="James T.Y."/>
            <person name="O'Malley M.A."/>
            <person name="Stajich J.E."/>
            <person name="Spatafora J.W."/>
            <person name="Visel A."/>
            <person name="Grigoriev I.V."/>
        </authorList>
    </citation>
    <scope>NUCLEOTIDE SEQUENCE [LARGE SCALE GENOMIC DNA]</scope>
    <source>
        <strain evidence="5 6">12-1054</strain>
    </source>
</reference>
<dbReference type="PANTHER" id="PTHR47174:SF1">
    <property type="entry name" value="REDUCED VIABILITY UPON STARVATION PROTEIN 167"/>
    <property type="match status" value="1"/>
</dbReference>
<evidence type="ECO:0000313" key="5">
    <source>
        <dbReference type="EMBL" id="ORY79094.1"/>
    </source>
</evidence>
<organism evidence="5 6">
    <name type="scientific">Protomyces lactucae-debilis</name>
    <dbReference type="NCBI Taxonomy" id="2754530"/>
    <lineage>
        <taxon>Eukaryota</taxon>
        <taxon>Fungi</taxon>
        <taxon>Dikarya</taxon>
        <taxon>Ascomycota</taxon>
        <taxon>Taphrinomycotina</taxon>
        <taxon>Taphrinomycetes</taxon>
        <taxon>Taphrinales</taxon>
        <taxon>Protomycetaceae</taxon>
        <taxon>Protomyces</taxon>
    </lineage>
</organism>
<feature type="compositionally biased region" description="Pro residues" evidence="3">
    <location>
        <begin position="1"/>
        <end position="10"/>
    </location>
</feature>
<feature type="compositionally biased region" description="Low complexity" evidence="3">
    <location>
        <begin position="200"/>
        <end position="212"/>
    </location>
</feature>
<dbReference type="GO" id="GO:0043332">
    <property type="term" value="C:mating projection tip"/>
    <property type="evidence" value="ECO:0007669"/>
    <property type="project" value="TreeGrafter"/>
</dbReference>
<dbReference type="STRING" id="56484.A0A1Y2F6I5"/>
<keyword evidence="1 2" id="KW-0728">SH3 domain</keyword>
<accession>A0A1Y2F6I5</accession>
<evidence type="ECO:0000256" key="1">
    <source>
        <dbReference type="ARBA" id="ARBA00022443"/>
    </source>
</evidence>
<feature type="region of interest" description="Disordered" evidence="3">
    <location>
        <begin position="71"/>
        <end position="212"/>
    </location>
</feature>
<dbReference type="GO" id="GO:0031097">
    <property type="term" value="C:medial cortex"/>
    <property type="evidence" value="ECO:0007669"/>
    <property type="project" value="TreeGrafter"/>
</dbReference>
<dbReference type="FunFam" id="2.30.30.40:FF:000100">
    <property type="entry name" value="SH3 domain-containing YSC84-like protein 1"/>
    <property type="match status" value="1"/>
</dbReference>
<dbReference type="InterPro" id="IPR046982">
    <property type="entry name" value="BIN3/RVS161-like"/>
</dbReference>
<feature type="domain" description="SH3" evidence="4">
    <location>
        <begin position="335"/>
        <end position="395"/>
    </location>
</feature>
<dbReference type="EMBL" id="MCFI01000016">
    <property type="protein sequence ID" value="ORY79094.1"/>
    <property type="molecule type" value="Genomic_DNA"/>
</dbReference>
<dbReference type="Proteomes" id="UP000193685">
    <property type="component" value="Unassembled WGS sequence"/>
</dbReference>
<keyword evidence="6" id="KW-1185">Reference proteome</keyword>
<sequence length="395" mass="40241">MSEQLPPPKPSAFQHTKSVGKSIGKAGSSFRSAVNSIDNISISRHGLSTKKELSAGNVGYDRANYVAAPRRDASHFAPPPKRAVVMTPSSSSAAAAPNRPVASARPPVASPPPALHARAGPPLPAAKSGSLARPAPTPPMRATGGGRPVPPPPPARKQATGEEGLPAYTPVPASNGMLGDLSSRLNGLSTSTPAPPAVATPPATGSSRLPSKAEASSAFKSAGTVSSLYGKYGNTSTTTGSSKAAPTPSWQDVKAGAAAANDLRGFAGKYAPKTTPAQREKAIGFGNRVLASQGQATMPVGAIHALSGTTTATNVVVGGAPPLPAGKPGLPARTPHVPTCTALFTFDGQQPDDLSFVKGDVIEILDRTDDPEAWWRGRCQGRVGLFPGNYCRLNV</sequence>
<dbReference type="AlphaFoldDB" id="A0A1Y2F6I5"/>
<dbReference type="InterPro" id="IPR036028">
    <property type="entry name" value="SH3-like_dom_sf"/>
</dbReference>
<protein>
    <recommendedName>
        <fullName evidence="4">SH3 domain-containing protein</fullName>
    </recommendedName>
</protein>
<name>A0A1Y2F6I5_PROLT</name>
<dbReference type="GeneID" id="63782472"/>
<dbReference type="PRINTS" id="PR00499">
    <property type="entry name" value="P67PHOX"/>
</dbReference>
<feature type="compositionally biased region" description="Low complexity" evidence="3">
    <location>
        <begin position="88"/>
        <end position="107"/>
    </location>
</feature>
<dbReference type="InterPro" id="IPR001452">
    <property type="entry name" value="SH3_domain"/>
</dbReference>
<dbReference type="Pfam" id="PF00018">
    <property type="entry name" value="SH3_1"/>
    <property type="match status" value="1"/>
</dbReference>
<dbReference type="PROSITE" id="PS50002">
    <property type="entry name" value="SH3"/>
    <property type="match status" value="1"/>
</dbReference>
<dbReference type="GO" id="GO:0097320">
    <property type="term" value="P:plasma membrane tubulation"/>
    <property type="evidence" value="ECO:0007669"/>
    <property type="project" value="TreeGrafter"/>
</dbReference>
<dbReference type="RefSeq" id="XP_040723726.1">
    <property type="nucleotide sequence ID" value="XM_040865873.1"/>
</dbReference>
<dbReference type="PANTHER" id="PTHR47174">
    <property type="entry name" value="BRIDGING INTEGRATOR 3"/>
    <property type="match status" value="1"/>
</dbReference>
<evidence type="ECO:0000259" key="4">
    <source>
        <dbReference type="PROSITE" id="PS50002"/>
    </source>
</evidence>
<dbReference type="OrthoDB" id="6250593at2759"/>